<dbReference type="NCBIfam" id="NF040946">
    <property type="entry name" value="PSII_PsbP"/>
    <property type="match status" value="1"/>
</dbReference>
<dbReference type="GO" id="GO:0009654">
    <property type="term" value="C:photosystem II oxygen evolving complex"/>
    <property type="evidence" value="ECO:0007669"/>
    <property type="project" value="InterPro"/>
</dbReference>
<dbReference type="SUPFAM" id="SSF55724">
    <property type="entry name" value="Mog1p/PsbP-like"/>
    <property type="match status" value="1"/>
</dbReference>
<dbReference type="GO" id="GO:0015979">
    <property type="term" value="P:photosynthesis"/>
    <property type="evidence" value="ECO:0007669"/>
    <property type="project" value="InterPro"/>
</dbReference>
<dbReference type="EMBL" id="KM584152">
    <property type="protein sequence ID" value="AKG62252.1"/>
    <property type="molecule type" value="mRNA"/>
</dbReference>
<sequence>MAASFFFLRQLLKKLSKQTVNNCLGAISSFISAISRVSLNHEKDCSSRRITLVGLGALTSNVLQPRFASAEGKYEPFVDFTDGYSYVYPSDWRDFDFLGHDSAFKDRTAALQHVRVGFIPTNKNDIRDLGPMKEVIFDIVKNVYAAPTQKPTIFDMQERTVDGKNYWTFEYELESPNFARTAFATIAIGNGRYYTLVVGANQRRWSRVRNLLKVVADSFKILDIKPEVE</sequence>
<accession>A0A0F7GY27</accession>
<feature type="domain" description="PsbP C-terminal" evidence="1">
    <location>
        <begin position="74"/>
        <end position="221"/>
    </location>
</feature>
<dbReference type="InterPro" id="IPR016123">
    <property type="entry name" value="Mog1/PsbP_a/b/a-sand"/>
</dbReference>
<dbReference type="Gene3D" id="3.40.1000.10">
    <property type="entry name" value="Mog1/PsbP, alpha/beta/alpha sandwich"/>
    <property type="match status" value="1"/>
</dbReference>
<dbReference type="AlphaFoldDB" id="A0A0F7GY27"/>
<protein>
    <submittedName>
        <fullName evidence="2">PsbP-like protein 2</fullName>
    </submittedName>
</protein>
<dbReference type="Pfam" id="PF01789">
    <property type="entry name" value="PsbP"/>
    <property type="match status" value="1"/>
</dbReference>
<evidence type="ECO:0000259" key="1">
    <source>
        <dbReference type="Pfam" id="PF01789"/>
    </source>
</evidence>
<dbReference type="PANTHER" id="PTHR31407:SF10">
    <property type="entry name" value="PHOTOSYNTHETIC NDH SUBUNIT OF LUMENAL LOCATION 1, CHLOROPLASTIC"/>
    <property type="match status" value="1"/>
</dbReference>
<evidence type="ECO:0000313" key="2">
    <source>
        <dbReference type="EMBL" id="AKG62252.1"/>
    </source>
</evidence>
<gene>
    <name evidence="2" type="primary">PPL2</name>
</gene>
<dbReference type="PANTHER" id="PTHR31407">
    <property type="match status" value="1"/>
</dbReference>
<proteinExistence type="evidence at transcript level"/>
<dbReference type="GO" id="GO:0019898">
    <property type="term" value="C:extrinsic component of membrane"/>
    <property type="evidence" value="ECO:0007669"/>
    <property type="project" value="InterPro"/>
</dbReference>
<dbReference type="GO" id="GO:0005509">
    <property type="term" value="F:calcium ion binding"/>
    <property type="evidence" value="ECO:0007669"/>
    <property type="project" value="InterPro"/>
</dbReference>
<organism evidence="2">
    <name type="scientific">Cypripedium formosanum</name>
    <dbReference type="NCBI Taxonomy" id="53042"/>
    <lineage>
        <taxon>Eukaryota</taxon>
        <taxon>Viridiplantae</taxon>
        <taxon>Streptophyta</taxon>
        <taxon>Embryophyta</taxon>
        <taxon>Tracheophyta</taxon>
        <taxon>Spermatophyta</taxon>
        <taxon>Magnoliopsida</taxon>
        <taxon>Liliopsida</taxon>
        <taxon>Asparagales</taxon>
        <taxon>Orchidaceae</taxon>
        <taxon>Cypripedioideae</taxon>
        <taxon>Cypripedium</taxon>
    </lineage>
</organism>
<name>A0A0F7GY27_9ASPA</name>
<reference evidence="2" key="1">
    <citation type="journal article" date="2015" name="BMC Plant Biol.">
        <title>NDH expression marks major transitions in plant evolution and reveals coordinate intracellular gene loss.</title>
        <authorList>
            <person name="Ruhlman T.A."/>
            <person name="Chang W.J."/>
            <person name="Chen J.J."/>
            <person name="Huang Y.T."/>
            <person name="Chan M.T."/>
            <person name="Zhang J."/>
            <person name="Liao D.C."/>
            <person name="Blazier J.C."/>
            <person name="Jin X."/>
            <person name="Shih M.C."/>
            <person name="Jansen R.K."/>
            <person name="Lin C.S."/>
        </authorList>
    </citation>
    <scope>NUCLEOTIDE SEQUENCE</scope>
</reference>
<dbReference type="InterPro" id="IPR002683">
    <property type="entry name" value="PsbP_C"/>
</dbReference>